<feature type="transmembrane region" description="Helical" evidence="8">
    <location>
        <begin position="671"/>
        <end position="690"/>
    </location>
</feature>
<dbReference type="InterPro" id="IPR022764">
    <property type="entry name" value="Peptidase_S54_rhomboid_dom"/>
</dbReference>
<proteinExistence type="inferred from homology"/>
<evidence type="ECO:0000256" key="7">
    <source>
        <dbReference type="SAM" id="MobiDB-lite"/>
    </source>
</evidence>
<feature type="transmembrane region" description="Helical" evidence="8">
    <location>
        <begin position="311"/>
        <end position="333"/>
    </location>
</feature>
<keyword evidence="4" id="KW-0256">Endoplasmic reticulum</keyword>
<feature type="region of interest" description="Disordered" evidence="7">
    <location>
        <begin position="189"/>
        <end position="257"/>
    </location>
</feature>
<sequence>MDQATSTSGDPGSASSLSRLNGRPKSLYAQAKSYMKRETISFFGLNENIEGSQQEKWIERRKRLAVRKYGALKDEIPPPRTVKDSFARSYQQSRETYGSRPDVLPDERDESDAIPGAYELPVRKKPSVIQMTFNGIAYLVTTLTRHRPRTPQRSRQWSRSYLPSEIPLGSQSFRESSSLDNNEVFFGGAPASGEASEAGQEAVDGGAGGDFSPSDQVVVHPTREAQIPQPGAGTRTPSWRRGRDSPGTAGPEVGSSRIDSNFLGRAFDNSNRRQYGMGVVGRFFGRKMKKSVRNEVHVKEQLDDLDDYRPFFTYWVTTVQVIVLIISLFSYGFGPAGIDLNRRSGLVLVTSLSLQQVDYLEPANFWLGPRAADLIHLGAKYSPCMRRDTRIIKEMEKWREKERDTACCIRNDDSGCVQSSHADCSFLHNNMVRGLEEPTKAISTWKKWSPSEKGPGGRISGSVCGLDPKFCEAPASIAPHEWPDDITKWPICRKPQRYRQKDRSGKVATAEHMACEVIGHPCCIGIHGTCSITTKEYCDFVKGHFHEEASLCSQVSCLDDVCGMISFYVPDHPDQFYRLWTSLFLHAGIVHMAVTLLIQLSLMRDLEKLTGPLRIGIIYIGSGVAGNLASAIFVPYRAEVGPAGSQFGLLACLVVEVLNVWPMLQKPENALMKLLGIVLILFLFGLLPWIDNYAHFFGFVFGFLLSYAFLPFVSFGPYDRAKKITLIWICLFSAGIIFGSLIVLFYIVPVYECQICNYFNCVPLTKDFCAEQNINFIKNPNLGDV</sequence>
<evidence type="ECO:0000313" key="10">
    <source>
        <dbReference type="EMBL" id="KAL0279291.1"/>
    </source>
</evidence>
<feature type="region of interest" description="Disordered" evidence="7">
    <location>
        <begin position="75"/>
        <end position="112"/>
    </location>
</feature>
<keyword evidence="3 8" id="KW-0812">Transmembrane</keyword>
<dbReference type="Gene3D" id="1.20.1540.10">
    <property type="entry name" value="Rhomboid-like"/>
    <property type="match status" value="1"/>
</dbReference>
<feature type="compositionally biased region" description="Polar residues" evidence="7">
    <location>
        <begin position="1"/>
        <end position="19"/>
    </location>
</feature>
<evidence type="ECO:0000256" key="5">
    <source>
        <dbReference type="ARBA" id="ARBA00022989"/>
    </source>
</evidence>
<feature type="transmembrane region" description="Helical" evidence="8">
    <location>
        <begin position="583"/>
        <end position="603"/>
    </location>
</feature>
<evidence type="ECO:0000256" key="4">
    <source>
        <dbReference type="ARBA" id="ARBA00022824"/>
    </source>
</evidence>
<dbReference type="FunFam" id="1.20.1540.10:FF:000025">
    <property type="entry name" value="Putative rhomboid family"/>
    <property type="match status" value="1"/>
</dbReference>
<comment type="caution">
    <text evidence="10">The sequence shown here is derived from an EMBL/GenBank/DDBJ whole genome shotgun (WGS) entry which is preliminary data.</text>
</comment>
<dbReference type="GO" id="GO:0005789">
    <property type="term" value="C:endoplasmic reticulum membrane"/>
    <property type="evidence" value="ECO:0007669"/>
    <property type="project" value="UniProtKB-SubCell"/>
</dbReference>
<dbReference type="InterPro" id="IPR051512">
    <property type="entry name" value="Inactive_Rhomboid"/>
</dbReference>
<keyword evidence="6 8" id="KW-0472">Membrane</keyword>
<evidence type="ECO:0000256" key="3">
    <source>
        <dbReference type="ARBA" id="ARBA00022692"/>
    </source>
</evidence>
<dbReference type="PANTHER" id="PTHR45965:SF3">
    <property type="entry name" value="INACTIVE RHOMBOID PROTEIN 1"/>
    <property type="match status" value="1"/>
</dbReference>
<protein>
    <recommendedName>
        <fullName evidence="9">Peptidase S54 rhomboid domain-containing protein</fullName>
    </recommendedName>
</protein>
<dbReference type="GO" id="GO:0050708">
    <property type="term" value="P:regulation of protein secretion"/>
    <property type="evidence" value="ECO:0007669"/>
    <property type="project" value="TreeGrafter"/>
</dbReference>
<comment type="similarity">
    <text evidence="2">Belongs to the peptidase S54 family.</text>
</comment>
<dbReference type="AlphaFoldDB" id="A0AAW2IBK9"/>
<evidence type="ECO:0000256" key="8">
    <source>
        <dbReference type="SAM" id="Phobius"/>
    </source>
</evidence>
<evidence type="ECO:0000256" key="6">
    <source>
        <dbReference type="ARBA" id="ARBA00023136"/>
    </source>
</evidence>
<dbReference type="Pfam" id="PF01694">
    <property type="entry name" value="Rhomboid"/>
    <property type="match status" value="1"/>
</dbReference>
<evidence type="ECO:0000259" key="9">
    <source>
        <dbReference type="Pfam" id="PF01694"/>
    </source>
</evidence>
<reference evidence="10" key="1">
    <citation type="journal article" date="2024" name="Gigascience">
        <title>Chromosome-level genome of the poultry shaft louse Menopon gallinae provides insight into the host-switching and adaptive evolution of parasitic lice.</title>
        <authorList>
            <person name="Xu Y."/>
            <person name="Ma L."/>
            <person name="Liu S."/>
            <person name="Liang Y."/>
            <person name="Liu Q."/>
            <person name="He Z."/>
            <person name="Tian L."/>
            <person name="Duan Y."/>
            <person name="Cai W."/>
            <person name="Li H."/>
            <person name="Song F."/>
        </authorList>
    </citation>
    <scope>NUCLEOTIDE SEQUENCE</scope>
    <source>
        <strain evidence="10">Cailab_2023a</strain>
    </source>
</reference>
<comment type="subcellular location">
    <subcellularLocation>
        <location evidence="1">Endoplasmic reticulum membrane</location>
        <topology evidence="1">Multi-pass membrane protein</topology>
    </subcellularLocation>
</comment>
<feature type="domain" description="Peptidase S54 rhomboid" evidence="9">
    <location>
        <begin position="574"/>
        <end position="710"/>
    </location>
</feature>
<feature type="transmembrane region" description="Helical" evidence="8">
    <location>
        <begin position="615"/>
        <end position="634"/>
    </location>
</feature>
<feature type="region of interest" description="Disordered" evidence="7">
    <location>
        <begin position="1"/>
        <end position="23"/>
    </location>
</feature>
<evidence type="ECO:0000256" key="1">
    <source>
        <dbReference type="ARBA" id="ARBA00004477"/>
    </source>
</evidence>
<dbReference type="SUPFAM" id="SSF144091">
    <property type="entry name" value="Rhomboid-like"/>
    <property type="match status" value="1"/>
</dbReference>
<dbReference type="InterPro" id="IPR035952">
    <property type="entry name" value="Rhomboid-like_sf"/>
</dbReference>
<dbReference type="EMBL" id="JARGDH010000001">
    <property type="protein sequence ID" value="KAL0279291.1"/>
    <property type="molecule type" value="Genomic_DNA"/>
</dbReference>
<feature type="compositionally biased region" description="Basic and acidic residues" evidence="7">
    <location>
        <begin position="75"/>
        <end position="86"/>
    </location>
</feature>
<dbReference type="GO" id="GO:0004252">
    <property type="term" value="F:serine-type endopeptidase activity"/>
    <property type="evidence" value="ECO:0007669"/>
    <property type="project" value="InterPro"/>
</dbReference>
<feature type="transmembrane region" description="Helical" evidence="8">
    <location>
        <begin position="696"/>
        <end position="714"/>
    </location>
</feature>
<feature type="compositionally biased region" description="Low complexity" evidence="7">
    <location>
        <begin position="189"/>
        <end position="202"/>
    </location>
</feature>
<dbReference type="GO" id="GO:0042058">
    <property type="term" value="P:regulation of epidermal growth factor receptor signaling pathway"/>
    <property type="evidence" value="ECO:0007669"/>
    <property type="project" value="TreeGrafter"/>
</dbReference>
<organism evidence="10">
    <name type="scientific">Menopon gallinae</name>
    <name type="common">poultry shaft louse</name>
    <dbReference type="NCBI Taxonomy" id="328185"/>
    <lineage>
        <taxon>Eukaryota</taxon>
        <taxon>Metazoa</taxon>
        <taxon>Ecdysozoa</taxon>
        <taxon>Arthropoda</taxon>
        <taxon>Hexapoda</taxon>
        <taxon>Insecta</taxon>
        <taxon>Pterygota</taxon>
        <taxon>Neoptera</taxon>
        <taxon>Paraneoptera</taxon>
        <taxon>Psocodea</taxon>
        <taxon>Troctomorpha</taxon>
        <taxon>Phthiraptera</taxon>
        <taxon>Amblycera</taxon>
        <taxon>Menoponidae</taxon>
        <taxon>Menopon</taxon>
    </lineage>
</organism>
<feature type="transmembrane region" description="Helical" evidence="8">
    <location>
        <begin position="726"/>
        <end position="748"/>
    </location>
</feature>
<keyword evidence="5 8" id="KW-1133">Transmembrane helix</keyword>
<accession>A0AAW2IBK9</accession>
<gene>
    <name evidence="10" type="ORF">PYX00_000884</name>
</gene>
<dbReference type="PANTHER" id="PTHR45965">
    <property type="entry name" value="INACTIVE RHOMBOID PROTEIN"/>
    <property type="match status" value="1"/>
</dbReference>
<name>A0AAW2IBK9_9NEOP</name>
<evidence type="ECO:0000256" key="2">
    <source>
        <dbReference type="ARBA" id="ARBA00009045"/>
    </source>
</evidence>
<feature type="transmembrane region" description="Helical" evidence="8">
    <location>
        <begin position="646"/>
        <end position="664"/>
    </location>
</feature>